<dbReference type="Proteomes" id="UP001054889">
    <property type="component" value="Unassembled WGS sequence"/>
</dbReference>
<dbReference type="PANTHER" id="PTHR33165:SF57">
    <property type="entry name" value="OS10G0568000 PROTEIN"/>
    <property type="match status" value="1"/>
</dbReference>
<dbReference type="InterPro" id="IPR005174">
    <property type="entry name" value="KIB1-4_b-propeller"/>
</dbReference>
<name>A0AAV5DLQ7_ELECO</name>
<feature type="domain" description="KIB1-4 beta-propeller" evidence="1">
    <location>
        <begin position="21"/>
        <end position="182"/>
    </location>
</feature>
<evidence type="ECO:0000259" key="1">
    <source>
        <dbReference type="Pfam" id="PF03478"/>
    </source>
</evidence>
<evidence type="ECO:0000313" key="3">
    <source>
        <dbReference type="Proteomes" id="UP001054889"/>
    </source>
</evidence>
<reference evidence="2" key="2">
    <citation type="submission" date="2021-12" db="EMBL/GenBank/DDBJ databases">
        <title>Resequencing data analysis of finger millet.</title>
        <authorList>
            <person name="Hatakeyama M."/>
            <person name="Aluri S."/>
            <person name="Balachadran M.T."/>
            <person name="Sivarajan S.R."/>
            <person name="Poveda L."/>
            <person name="Shimizu-Inatsugi R."/>
            <person name="Schlapbach R."/>
            <person name="Sreeman S.M."/>
            <person name="Shimizu K.K."/>
        </authorList>
    </citation>
    <scope>NUCLEOTIDE SEQUENCE</scope>
</reference>
<gene>
    <name evidence="2" type="primary">ga29466</name>
    <name evidence="2" type="ORF">PR202_ga29466</name>
</gene>
<protein>
    <recommendedName>
        <fullName evidence="1">KIB1-4 beta-propeller domain-containing protein</fullName>
    </recommendedName>
</protein>
<evidence type="ECO:0000313" key="2">
    <source>
        <dbReference type="EMBL" id="GJN11287.1"/>
    </source>
</evidence>
<proteinExistence type="predicted"/>
<accession>A0AAV5DLQ7</accession>
<dbReference type="Pfam" id="PF03478">
    <property type="entry name" value="Beta-prop_KIB1-4"/>
    <property type="match status" value="1"/>
</dbReference>
<reference evidence="2" key="1">
    <citation type="journal article" date="2018" name="DNA Res.">
        <title>Multiple hybrid de novo genome assembly of finger millet, an orphan allotetraploid crop.</title>
        <authorList>
            <person name="Hatakeyama M."/>
            <person name="Aluri S."/>
            <person name="Balachadran M.T."/>
            <person name="Sivarajan S.R."/>
            <person name="Patrignani A."/>
            <person name="Gruter S."/>
            <person name="Poveda L."/>
            <person name="Shimizu-Inatsugi R."/>
            <person name="Baeten J."/>
            <person name="Francoijs K.J."/>
            <person name="Nataraja K.N."/>
            <person name="Reddy Y.A.N."/>
            <person name="Phadnis S."/>
            <person name="Ravikumar R.L."/>
            <person name="Schlapbach R."/>
            <person name="Sreeman S.M."/>
            <person name="Shimizu K.K."/>
        </authorList>
    </citation>
    <scope>NUCLEOTIDE SEQUENCE</scope>
</reference>
<dbReference type="PANTHER" id="PTHR33165">
    <property type="entry name" value="F-BOX DOMAIN CONTAINING PROTEIN-LIKE-RELATED"/>
    <property type="match status" value="1"/>
</dbReference>
<comment type="caution">
    <text evidence="2">The sequence shown here is derived from an EMBL/GenBank/DDBJ whole genome shotgun (WGS) entry which is preliminary data.</text>
</comment>
<organism evidence="2 3">
    <name type="scientific">Eleusine coracana subsp. coracana</name>
    <dbReference type="NCBI Taxonomy" id="191504"/>
    <lineage>
        <taxon>Eukaryota</taxon>
        <taxon>Viridiplantae</taxon>
        <taxon>Streptophyta</taxon>
        <taxon>Embryophyta</taxon>
        <taxon>Tracheophyta</taxon>
        <taxon>Spermatophyta</taxon>
        <taxon>Magnoliopsida</taxon>
        <taxon>Liliopsida</taxon>
        <taxon>Poales</taxon>
        <taxon>Poaceae</taxon>
        <taxon>PACMAD clade</taxon>
        <taxon>Chloridoideae</taxon>
        <taxon>Cynodonteae</taxon>
        <taxon>Eleusininae</taxon>
        <taxon>Eleusine</taxon>
    </lineage>
</organism>
<dbReference type="AlphaFoldDB" id="A0AAV5DLQ7"/>
<dbReference type="EMBL" id="BQKI01000018">
    <property type="protein sequence ID" value="GJN11287.1"/>
    <property type="molecule type" value="Genomic_DNA"/>
</dbReference>
<keyword evidence="3" id="KW-1185">Reference proteome</keyword>
<sequence>MGHGFAVDLGVDGVGIVADACMVVVKFDSLTGLAVAKPGSKNWTVVRGRYINSTLMFAGRFYCAAYSGIMMLDTSGPDKPPRLLVAVKWSMSSISFRPMTDSLHLVDNGGDLLLVHRMLRPNMVPHDSYRYEVYKVDLSARVLIPVKSFNGRAVFMGMCRAISISAEAFPCVNRDTLYLGTDCDDKSRIDGCNFANGSNEPRHNDWWVRPSTLVDCLSCCIRGSGEQLA</sequence>